<organism evidence="2 3">
    <name type="scientific">Nocardioides eburneus</name>
    <dbReference type="NCBI Taxonomy" id="3231482"/>
    <lineage>
        <taxon>Bacteria</taxon>
        <taxon>Bacillati</taxon>
        <taxon>Actinomycetota</taxon>
        <taxon>Actinomycetes</taxon>
        <taxon>Propionibacteriales</taxon>
        <taxon>Nocardioidaceae</taxon>
        <taxon>Nocardioides</taxon>
    </lineage>
</organism>
<dbReference type="Pfam" id="PF13519">
    <property type="entry name" value="VWA_2"/>
    <property type="match status" value="1"/>
</dbReference>
<dbReference type="SMART" id="SM00327">
    <property type="entry name" value="VWA"/>
    <property type="match status" value="1"/>
</dbReference>
<dbReference type="Proteomes" id="UP001556631">
    <property type="component" value="Unassembled WGS sequence"/>
</dbReference>
<proteinExistence type="predicted"/>
<dbReference type="InterPro" id="IPR002035">
    <property type="entry name" value="VWF_A"/>
</dbReference>
<evidence type="ECO:0000259" key="1">
    <source>
        <dbReference type="PROSITE" id="PS50234"/>
    </source>
</evidence>
<comment type="caution">
    <text evidence="2">The sequence shown here is derived from an EMBL/GenBank/DDBJ whole genome shotgun (WGS) entry which is preliminary data.</text>
</comment>
<reference evidence="2 3" key="1">
    <citation type="submission" date="2024-07" db="EMBL/GenBank/DDBJ databases">
        <authorList>
            <person name="Lee S."/>
            <person name="Kang M."/>
        </authorList>
    </citation>
    <scope>NUCLEOTIDE SEQUENCE [LARGE SCALE GENOMIC DNA]</scope>
    <source>
        <strain evidence="2 3">DS6</strain>
    </source>
</reference>
<protein>
    <submittedName>
        <fullName evidence="2">VWA domain-containing protein</fullName>
    </submittedName>
</protein>
<keyword evidence="3" id="KW-1185">Reference proteome</keyword>
<gene>
    <name evidence="2" type="ORF">AB3X52_03070</name>
</gene>
<dbReference type="RefSeq" id="WP_367991311.1">
    <property type="nucleotide sequence ID" value="NZ_JBFPJR010000004.1"/>
</dbReference>
<feature type="domain" description="VWFA" evidence="1">
    <location>
        <begin position="44"/>
        <end position="184"/>
    </location>
</feature>
<dbReference type="EMBL" id="JBFPJR010000004">
    <property type="protein sequence ID" value="MEX0426587.1"/>
    <property type="molecule type" value="Genomic_DNA"/>
</dbReference>
<name>A0ABV3SW33_9ACTN</name>
<evidence type="ECO:0000313" key="3">
    <source>
        <dbReference type="Proteomes" id="UP001556631"/>
    </source>
</evidence>
<accession>A0ABV3SW33</accession>
<evidence type="ECO:0000313" key="2">
    <source>
        <dbReference type="EMBL" id="MEX0426587.1"/>
    </source>
</evidence>
<dbReference type="Gene3D" id="3.40.50.410">
    <property type="entry name" value="von Willebrand factor, type A domain"/>
    <property type="match status" value="1"/>
</dbReference>
<dbReference type="InterPro" id="IPR036465">
    <property type="entry name" value="vWFA_dom_sf"/>
</dbReference>
<dbReference type="CDD" id="cd00198">
    <property type="entry name" value="vWFA"/>
    <property type="match status" value="1"/>
</dbReference>
<dbReference type="SUPFAM" id="SSF53300">
    <property type="entry name" value="vWA-like"/>
    <property type="match status" value="1"/>
</dbReference>
<dbReference type="PROSITE" id="PS50234">
    <property type="entry name" value="VWFA"/>
    <property type="match status" value="1"/>
</dbReference>
<sequence>MRSSTWRLALTVVRRVLIVVVMVLILVRPGWGEAKATLEHSDLDVLVVVDRTRSMDALDGPGGKPRLDLAVHDLTTLAHDLPGARFAAITFGGEVVRLQLPFTSDTSAFDAWAETIEPEGPYDGAGSRIDSPIEAMRSTLSDDVEQYPDHRRLVVFVSDGENTSSGTQASFGSLKEYVDGGIVLGYGTEQGGRMRIDDDHPGEGYMTDQDGGDAVSHADPGNLRTVAGQLGVDVRQRARQDDAGLAEVAASFHATPATSGGSSRHKREVTWAFGIALVPLLLWELWPHRRTAREVRGLLR</sequence>